<dbReference type="EMBL" id="BMAU01021230">
    <property type="protein sequence ID" value="GFY01723.1"/>
    <property type="molecule type" value="Genomic_DNA"/>
</dbReference>
<evidence type="ECO:0000259" key="1">
    <source>
        <dbReference type="Pfam" id="PF18701"/>
    </source>
</evidence>
<evidence type="ECO:0000313" key="2">
    <source>
        <dbReference type="EMBL" id="GFY01723.1"/>
    </source>
</evidence>
<reference evidence="2" key="1">
    <citation type="submission" date="2020-08" db="EMBL/GenBank/DDBJ databases">
        <title>Multicomponent nature underlies the extraordinary mechanical properties of spider dragline silk.</title>
        <authorList>
            <person name="Kono N."/>
            <person name="Nakamura H."/>
            <person name="Mori M."/>
            <person name="Yoshida Y."/>
            <person name="Ohtoshi R."/>
            <person name="Malay A.D."/>
            <person name="Moran D.A.P."/>
            <person name="Tomita M."/>
            <person name="Numata K."/>
            <person name="Arakawa K."/>
        </authorList>
    </citation>
    <scope>NUCLEOTIDE SEQUENCE</scope>
</reference>
<sequence length="220" mass="25412">MFNLVCKPDEALASYMASEGIDWKFLPSRAPNFGGLWEAGVKSFKFYLKRVVGNIRLTYEEFLTEIIQIEGMLNSRPLVPLSSDLDDLNVLTPSHFLIGRSITSIVEPDLTNLNKNRLDNWQKITKIIQLIWKRWSVDYLNSLQQRNKWHFEKKNAKIGDMVIIKEDNLPSCQWSLGRINNIYPGKDSKVRVVEVKTTRGIFKRPISKLCILPIETVCVK</sequence>
<organism evidence="2 3">
    <name type="scientific">Trichonephila clavipes</name>
    <name type="common">Golden silk orbweaver</name>
    <name type="synonym">Nephila clavipes</name>
    <dbReference type="NCBI Taxonomy" id="2585209"/>
    <lineage>
        <taxon>Eukaryota</taxon>
        <taxon>Metazoa</taxon>
        <taxon>Ecdysozoa</taxon>
        <taxon>Arthropoda</taxon>
        <taxon>Chelicerata</taxon>
        <taxon>Arachnida</taxon>
        <taxon>Araneae</taxon>
        <taxon>Araneomorphae</taxon>
        <taxon>Entelegynae</taxon>
        <taxon>Araneoidea</taxon>
        <taxon>Nephilidae</taxon>
        <taxon>Trichonephila</taxon>
    </lineage>
</organism>
<keyword evidence="3" id="KW-1185">Reference proteome</keyword>
<dbReference type="Pfam" id="PF18701">
    <property type="entry name" value="DUF5641"/>
    <property type="match status" value="1"/>
</dbReference>
<dbReference type="InterPro" id="IPR036397">
    <property type="entry name" value="RNaseH_sf"/>
</dbReference>
<name>A0A8X6RYX5_TRICX</name>
<dbReference type="AlphaFoldDB" id="A0A8X6RYX5"/>
<dbReference type="Gene3D" id="3.30.420.10">
    <property type="entry name" value="Ribonuclease H-like superfamily/Ribonuclease H"/>
    <property type="match status" value="1"/>
</dbReference>
<comment type="caution">
    <text evidence="2">The sequence shown here is derived from an EMBL/GenBank/DDBJ whole genome shotgun (WGS) entry which is preliminary data.</text>
</comment>
<dbReference type="PANTHER" id="PTHR47331">
    <property type="entry name" value="PHD-TYPE DOMAIN-CONTAINING PROTEIN"/>
    <property type="match status" value="1"/>
</dbReference>
<dbReference type="Proteomes" id="UP000887159">
    <property type="component" value="Unassembled WGS sequence"/>
</dbReference>
<proteinExistence type="predicted"/>
<gene>
    <name evidence="2" type="primary">AVEN_250348_1</name>
    <name evidence="2" type="ORF">TNCV_1467151</name>
</gene>
<accession>A0A8X6RYX5</accession>
<dbReference type="GO" id="GO:0003676">
    <property type="term" value="F:nucleic acid binding"/>
    <property type="evidence" value="ECO:0007669"/>
    <property type="project" value="InterPro"/>
</dbReference>
<dbReference type="InterPro" id="IPR040676">
    <property type="entry name" value="DUF5641"/>
</dbReference>
<dbReference type="PANTHER" id="PTHR47331:SF1">
    <property type="entry name" value="GAG-LIKE PROTEIN"/>
    <property type="match status" value="1"/>
</dbReference>
<feature type="domain" description="DUF5641" evidence="1">
    <location>
        <begin position="120"/>
        <end position="212"/>
    </location>
</feature>
<protein>
    <submittedName>
        <fullName evidence="2">Integrase catalytic domain-containing protein</fullName>
    </submittedName>
</protein>
<evidence type="ECO:0000313" key="3">
    <source>
        <dbReference type="Proteomes" id="UP000887159"/>
    </source>
</evidence>